<gene>
    <name evidence="2" type="ORF">KGD83_23500</name>
</gene>
<dbReference type="Proteomes" id="UP000678016">
    <property type="component" value="Chromosome"/>
</dbReference>
<evidence type="ECO:0000313" key="2">
    <source>
        <dbReference type="EMBL" id="QUX28192.1"/>
    </source>
</evidence>
<dbReference type="RefSeq" id="WP_212641206.1">
    <property type="nucleotide sequence ID" value="NZ_CP074132.1"/>
</dbReference>
<organism evidence="2 3">
    <name type="scientific">Nocardiopsis akebiae</name>
    <dbReference type="NCBI Taxonomy" id="2831968"/>
    <lineage>
        <taxon>Bacteria</taxon>
        <taxon>Bacillati</taxon>
        <taxon>Actinomycetota</taxon>
        <taxon>Actinomycetes</taxon>
        <taxon>Streptosporangiales</taxon>
        <taxon>Nocardiopsidaceae</taxon>
        <taxon>Nocardiopsis</taxon>
    </lineage>
</organism>
<accession>A0ABX8C418</accession>
<name>A0ABX8C418_9ACTN</name>
<reference evidence="3" key="1">
    <citation type="submission" date="2021-05" db="EMBL/GenBank/DDBJ databases">
        <title>Direct Submission.</title>
        <authorList>
            <person name="Li K."/>
            <person name="Gao J."/>
        </authorList>
    </citation>
    <scope>NUCLEOTIDE SEQUENCE [LARGE SCALE GENOMIC DNA]</scope>
    <source>
        <strain evidence="3">HDS12</strain>
    </source>
</reference>
<protein>
    <submittedName>
        <fullName evidence="2">DUF4097 family beta strand repeat protein</fullName>
    </submittedName>
</protein>
<proteinExistence type="predicted"/>
<evidence type="ECO:0000313" key="3">
    <source>
        <dbReference type="Proteomes" id="UP000678016"/>
    </source>
</evidence>
<dbReference type="InterPro" id="IPR025164">
    <property type="entry name" value="Toastrack_DUF4097"/>
</dbReference>
<keyword evidence="3" id="KW-1185">Reference proteome</keyword>
<dbReference type="Pfam" id="PF13349">
    <property type="entry name" value="DUF4097"/>
    <property type="match status" value="1"/>
</dbReference>
<feature type="domain" description="DUF4097" evidence="1">
    <location>
        <begin position="20"/>
        <end position="217"/>
    </location>
</feature>
<dbReference type="EMBL" id="CP074132">
    <property type="protein sequence ID" value="QUX28192.1"/>
    <property type="molecule type" value="Genomic_DNA"/>
</dbReference>
<sequence length="221" mass="22860">MHTLPTPGPVTTVLDVPAARIQLIAADRDDTTVRIRPANPAENRDVKAAQKTAVAYEDGVLRIQAPAPKYQAFGPSGSIEVTVQLPSGSHLRAKAARAELRGVGRLGNVTVEAAQGPVKLDETTNARITLLDGDITIGRLNGPAQISVHKGGIDIAQAVHGTVELRTGSGDITVSAAPGTSAALNAGTPYGRVRNALRNDGAATLDIHATTSYGDITARSL</sequence>
<evidence type="ECO:0000259" key="1">
    <source>
        <dbReference type="Pfam" id="PF13349"/>
    </source>
</evidence>